<reference evidence="2" key="2">
    <citation type="submission" date="2025-08" db="UniProtKB">
        <authorList>
            <consortium name="Ensembl"/>
        </authorList>
    </citation>
    <scope>IDENTIFICATION</scope>
</reference>
<evidence type="ECO:0000313" key="2">
    <source>
        <dbReference type="Ensembl" id="ENSFALP00000033945.1"/>
    </source>
</evidence>
<name>A0A803WG39_FICAL</name>
<protein>
    <submittedName>
        <fullName evidence="2">Uncharacterized protein</fullName>
    </submittedName>
</protein>
<evidence type="ECO:0000313" key="3">
    <source>
        <dbReference type="Proteomes" id="UP000016665"/>
    </source>
</evidence>
<feature type="region of interest" description="Disordered" evidence="1">
    <location>
        <begin position="135"/>
        <end position="190"/>
    </location>
</feature>
<organism evidence="2 3">
    <name type="scientific">Ficedula albicollis</name>
    <name type="common">Collared flycatcher</name>
    <name type="synonym">Muscicapa albicollis</name>
    <dbReference type="NCBI Taxonomy" id="59894"/>
    <lineage>
        <taxon>Eukaryota</taxon>
        <taxon>Metazoa</taxon>
        <taxon>Chordata</taxon>
        <taxon>Craniata</taxon>
        <taxon>Vertebrata</taxon>
        <taxon>Euteleostomi</taxon>
        <taxon>Archelosauria</taxon>
        <taxon>Archosauria</taxon>
        <taxon>Dinosauria</taxon>
        <taxon>Saurischia</taxon>
        <taxon>Theropoda</taxon>
        <taxon>Coelurosauria</taxon>
        <taxon>Aves</taxon>
        <taxon>Neognathae</taxon>
        <taxon>Neoaves</taxon>
        <taxon>Telluraves</taxon>
        <taxon>Australaves</taxon>
        <taxon>Passeriformes</taxon>
        <taxon>Muscicapidae</taxon>
        <taxon>Ficedula</taxon>
    </lineage>
</organism>
<dbReference type="GeneTree" id="ENSGT00410000026495"/>
<keyword evidence="3" id="KW-1185">Reference proteome</keyword>
<sequence length="429" mass="45092">MGDAAPQCVPPALGQYGVGILNVPNGNGGTLHPSTVPHVPGWDQDAPCSQLEQGHTAPCLLCFVTCDQPVLGCSTFPPGLVSAVCLQSAPEPRAAGPAASPRLEKGERERDQPVLGCSTFPPGLVSAVCLQSAPEPRAAGPAASPRLEKGSGSGGSQSRGAQPGERPRQRERGGGTCPARPWGTAHLGDTGTWPGCSPSCSSRLWAARPGRAGGRRRGTMERMVILIPNPSHRAERAAERLGGPVRGWLPSPALGDSTPWGHGDMARLLPLLLLAALGSAARPGRRPAAWDYGADAQRPSARGCANLTLVLDNWKFAITSQLRNLLLSDHQTVLPDYGRIPALSGALDELYRDFRGLKEQLGRLSDRFAHLEASVEQLSRSRGAAAPPRRGEAGGTRASLWGRLRKTRGAEIKLEEAQVGGCRDISCGV</sequence>
<dbReference type="AlphaFoldDB" id="A0A803WG39"/>
<accession>A0A803WG39</accession>
<dbReference type="Proteomes" id="UP000016665">
    <property type="component" value="Chromosome 18"/>
</dbReference>
<dbReference type="PANTHER" id="PTHR41693">
    <property type="entry name" value="HEME-BINDING PROTEIN 1"/>
    <property type="match status" value="1"/>
</dbReference>
<dbReference type="Ensembl" id="ENSFALT00000028378.1">
    <property type="protein sequence ID" value="ENSFALP00000033945.1"/>
    <property type="gene ID" value="ENSFALG00000028648.1"/>
</dbReference>
<feature type="region of interest" description="Disordered" evidence="1">
    <location>
        <begin position="91"/>
        <end position="117"/>
    </location>
</feature>
<evidence type="ECO:0000256" key="1">
    <source>
        <dbReference type="SAM" id="MobiDB-lite"/>
    </source>
</evidence>
<dbReference type="PANTHER" id="PTHR41693:SF2">
    <property type="entry name" value="BIOGENESIS OF LYSOSOME-RELATED ORGANELLES COMPLEX 1 SUBUNIT 2"/>
    <property type="match status" value="1"/>
</dbReference>
<proteinExistence type="predicted"/>
<reference evidence="2" key="3">
    <citation type="submission" date="2025-09" db="UniProtKB">
        <authorList>
            <consortium name="Ensembl"/>
        </authorList>
    </citation>
    <scope>IDENTIFICATION</scope>
</reference>
<feature type="compositionally biased region" description="Basic and acidic residues" evidence="1">
    <location>
        <begin position="102"/>
        <end position="112"/>
    </location>
</feature>
<reference evidence="2 3" key="1">
    <citation type="journal article" date="2012" name="Nature">
        <title>The genomic landscape of species divergence in Ficedula flycatchers.</title>
        <authorList>
            <person name="Ellegren H."/>
            <person name="Smeds L."/>
            <person name="Burri R."/>
            <person name="Olason P.I."/>
            <person name="Backstrom N."/>
            <person name="Kawakami T."/>
            <person name="Kunstner A."/>
            <person name="Makinen H."/>
            <person name="Nadachowska-Brzyska K."/>
            <person name="Qvarnstrom A."/>
            <person name="Uebbing S."/>
            <person name="Wolf J.B."/>
        </authorList>
    </citation>
    <scope>NUCLEOTIDE SEQUENCE [LARGE SCALE GENOMIC DNA]</scope>
</reference>